<dbReference type="Proteomes" id="UP000265366">
    <property type="component" value="Unassembled WGS sequence"/>
</dbReference>
<name>A0A3A1PDK8_9SPHN</name>
<accession>A0A3A1PDK8</accession>
<evidence type="ECO:0000313" key="3">
    <source>
        <dbReference type="EMBL" id="RIV91896.1"/>
    </source>
</evidence>
<sequence>MTELRGELQLAEGDYLAFQRLYIRRMLPRLGAFAGVVLLVIAGFWLAGNISAEVVLGAGLGAILMVVAIWAVSHFVTIPWQVRRIYRESAALRERVEIVCDKEAVRFVQASGNWRLKWAEVARWDETDAIFCLFPNRAMAHLLPKRDLPPELIDYIRARLISSGLSKPWKLRK</sequence>
<organism evidence="3 4">
    <name type="scientific">Aurantiacibacter xanthus</name>
    <dbReference type="NCBI Taxonomy" id="1784712"/>
    <lineage>
        <taxon>Bacteria</taxon>
        <taxon>Pseudomonadati</taxon>
        <taxon>Pseudomonadota</taxon>
        <taxon>Alphaproteobacteria</taxon>
        <taxon>Sphingomonadales</taxon>
        <taxon>Erythrobacteraceae</taxon>
        <taxon>Aurantiacibacter</taxon>
    </lineage>
</organism>
<proteinExistence type="predicted"/>
<comment type="caution">
    <text evidence="3">The sequence shown here is derived from an EMBL/GenBank/DDBJ whole genome shotgun (WGS) entry which is preliminary data.</text>
</comment>
<keyword evidence="1" id="KW-0472">Membrane</keyword>
<feature type="transmembrane region" description="Helical" evidence="1">
    <location>
        <begin position="30"/>
        <end position="48"/>
    </location>
</feature>
<feature type="domain" description="YcxB-like C-terminal" evidence="2">
    <location>
        <begin position="101"/>
        <end position="157"/>
    </location>
</feature>
<evidence type="ECO:0000259" key="2">
    <source>
        <dbReference type="Pfam" id="PF14317"/>
    </source>
</evidence>
<dbReference type="AlphaFoldDB" id="A0A3A1PDK8"/>
<keyword evidence="4" id="KW-1185">Reference proteome</keyword>
<dbReference type="RefSeq" id="WP_119591539.1">
    <property type="nucleotide sequence ID" value="NZ_QXFM01000015.1"/>
</dbReference>
<evidence type="ECO:0000313" key="4">
    <source>
        <dbReference type="Proteomes" id="UP000265366"/>
    </source>
</evidence>
<gene>
    <name evidence="3" type="ORF">D2V17_02365</name>
</gene>
<protein>
    <submittedName>
        <fullName evidence="3">YcxB family protein</fullName>
    </submittedName>
</protein>
<keyword evidence="1" id="KW-1133">Transmembrane helix</keyword>
<dbReference type="InterPro" id="IPR025588">
    <property type="entry name" value="YcxB-like_C"/>
</dbReference>
<dbReference type="Pfam" id="PF14317">
    <property type="entry name" value="YcxB"/>
    <property type="match status" value="1"/>
</dbReference>
<reference evidence="3 4" key="1">
    <citation type="submission" date="2018-08" db="EMBL/GenBank/DDBJ databases">
        <title>Erythrobacter zhengii sp.nov., a bacterium isolated from deep-sea sediment.</title>
        <authorList>
            <person name="Fang C."/>
            <person name="Wu Y.-H."/>
            <person name="Sun C."/>
            <person name="Wang H."/>
            <person name="Cheng H."/>
            <person name="Meng F.-X."/>
            <person name="Wang C.-S."/>
            <person name="Xu X.-W."/>
        </authorList>
    </citation>
    <scope>NUCLEOTIDE SEQUENCE [LARGE SCALE GENOMIC DNA]</scope>
    <source>
        <strain evidence="3 4">CCTCC AB 2015396</strain>
    </source>
</reference>
<keyword evidence="1" id="KW-0812">Transmembrane</keyword>
<feature type="transmembrane region" description="Helical" evidence="1">
    <location>
        <begin position="54"/>
        <end position="77"/>
    </location>
</feature>
<dbReference type="EMBL" id="QXFM01000015">
    <property type="protein sequence ID" value="RIV91896.1"/>
    <property type="molecule type" value="Genomic_DNA"/>
</dbReference>
<evidence type="ECO:0000256" key="1">
    <source>
        <dbReference type="SAM" id="Phobius"/>
    </source>
</evidence>
<dbReference type="OrthoDB" id="7432640at2"/>